<dbReference type="GO" id="GO:0008270">
    <property type="term" value="F:zinc ion binding"/>
    <property type="evidence" value="ECO:0007669"/>
    <property type="project" value="UniProtKB-KW"/>
</dbReference>
<evidence type="ECO:0000256" key="4">
    <source>
        <dbReference type="ARBA" id="ARBA00022737"/>
    </source>
</evidence>
<dbReference type="GO" id="GO:0005770">
    <property type="term" value="C:late endosome"/>
    <property type="evidence" value="ECO:0007669"/>
    <property type="project" value="UniProtKB-SubCell"/>
</dbReference>
<keyword evidence="5" id="KW-0967">Endosome</keyword>
<dbReference type="PANTHER" id="PTHR12326:SF12">
    <property type="entry name" value="PLECKSTRIN HOMOLOGY AND RUN DOMAIN CONTAINING M1"/>
    <property type="match status" value="1"/>
</dbReference>
<dbReference type="InterPro" id="IPR004012">
    <property type="entry name" value="Run_dom"/>
</dbReference>
<keyword evidence="7" id="KW-0862">Zinc</keyword>
<feature type="domain" description="RUN" evidence="10">
    <location>
        <begin position="54"/>
        <end position="193"/>
    </location>
</feature>
<dbReference type="EMBL" id="GDRN01085200">
    <property type="protein sequence ID" value="JAI61377.1"/>
    <property type="molecule type" value="Transcribed_RNA"/>
</dbReference>
<feature type="compositionally biased region" description="Polar residues" evidence="9">
    <location>
        <begin position="331"/>
        <end position="345"/>
    </location>
</feature>
<reference evidence="11" key="1">
    <citation type="submission" date="2015-09" db="EMBL/GenBank/DDBJ databases">
        <title>Scylla olivacea transcriptome.</title>
        <authorList>
            <person name="Ikhwanuddin M."/>
        </authorList>
    </citation>
    <scope>NUCLEOTIDE SEQUENCE</scope>
</reference>
<evidence type="ECO:0000256" key="7">
    <source>
        <dbReference type="ARBA" id="ARBA00022833"/>
    </source>
</evidence>
<feature type="region of interest" description="Disordered" evidence="9">
    <location>
        <begin position="30"/>
        <end position="49"/>
    </location>
</feature>
<feature type="compositionally biased region" description="Polar residues" evidence="9">
    <location>
        <begin position="405"/>
        <end position="415"/>
    </location>
</feature>
<dbReference type="Gene3D" id="1.20.58.900">
    <property type="match status" value="1"/>
</dbReference>
<dbReference type="EMBL" id="GDRN01085202">
    <property type="protein sequence ID" value="JAI61375.1"/>
    <property type="molecule type" value="Transcribed_RNA"/>
</dbReference>
<dbReference type="GO" id="GO:0006914">
    <property type="term" value="P:autophagy"/>
    <property type="evidence" value="ECO:0007669"/>
    <property type="project" value="UniProtKB-KW"/>
</dbReference>
<sequence>MFTHRLKREKREAAICSSLVTRLKEAVQSVLQPGGTTSNSGPRYSPSVPHGPVLGHSDNTNALCNVLESIFIHGLRDSFSEKMSVLLGADPDRMPVPNFWPVILIISHRDSIEQVNELSFISSEVGRSRAWVRLALNNGQICSYLSVLLQDSHTLKDYYKTTAFLRDPERADITLGVLQPLASLTFNLATNAAVLNTWTQTPLILAGIWTPSIQGMISDPVLAATDVASTVHDVQTHGVGIPIISTPISDHMFDMIIGGTPETSFISDYMEKSEADTAKHEDKSSIKTKEILKDTKSNVNETSEKKKKEATSTTEQDSEDDNQRKQENVLPDNQINQLETSISSTDNDRVFGRDWSIDSMSHSTIETAPEYNRLFSDLEGLGGFPSVPGLVVPDLDLSPSSTPSEEVSNESSQSDVAEKLSYEVVPVKQPSAEEMRCLLPLLTRLTTEQGLDAQAYKCNQCKSYIGMIYGKPRVCSYDSKYYCYECHENESALIPARIVHNWDFTLYPVCSANFQWLSSVNHLPLIDLRTVNPRLYCHIEDLAELQMLRTQLLYVRAYLFTCRSDAGQKLRKLVWPREHLYEHVHLYSVFDFQFVASGQLVSKVRHAVTFGRDHITHCEVCSVRGFHCELCSDTEVIYPFQLGNTYTCVVCYGVYHSSCARGWKECPRCVRRAARKEHPGQESTNN</sequence>
<dbReference type="CDD" id="cd17679">
    <property type="entry name" value="RUN_PLEKHM1"/>
    <property type="match status" value="1"/>
</dbReference>
<keyword evidence="2" id="KW-0597">Phosphoprotein</keyword>
<evidence type="ECO:0000259" key="10">
    <source>
        <dbReference type="PROSITE" id="PS50826"/>
    </source>
</evidence>
<accession>A0A0N7ZBD9</accession>
<dbReference type="InterPro" id="IPR051366">
    <property type="entry name" value="DEF8"/>
</dbReference>
<keyword evidence="6" id="KW-0863">Zinc-finger</keyword>
<comment type="subcellular location">
    <subcellularLocation>
        <location evidence="1">Late endosome</location>
    </subcellularLocation>
</comment>
<keyword evidence="8" id="KW-0072">Autophagy</keyword>
<evidence type="ECO:0000313" key="11">
    <source>
        <dbReference type="EMBL" id="JAI61376.1"/>
    </source>
</evidence>
<dbReference type="PROSITE" id="PS50826">
    <property type="entry name" value="RUN"/>
    <property type="match status" value="1"/>
</dbReference>
<evidence type="ECO:0000256" key="5">
    <source>
        <dbReference type="ARBA" id="ARBA00022753"/>
    </source>
</evidence>
<dbReference type="EMBL" id="GDRN01085203">
    <property type="protein sequence ID" value="JAI61374.1"/>
    <property type="molecule type" value="Transcribed_RNA"/>
</dbReference>
<dbReference type="PANTHER" id="PTHR12326">
    <property type="entry name" value="PLECKSTRIN HOMOLOGY DOMAIN CONTAINING PROTEIN"/>
    <property type="match status" value="1"/>
</dbReference>
<protein>
    <recommendedName>
        <fullName evidence="10">RUN domain-containing protein</fullName>
    </recommendedName>
</protein>
<feature type="region of interest" description="Disordered" evidence="9">
    <location>
        <begin position="396"/>
        <end position="415"/>
    </location>
</feature>
<dbReference type="AlphaFoldDB" id="A0A0N7ZBD9"/>
<dbReference type="InterPro" id="IPR047326">
    <property type="entry name" value="RUN_PLEKHM1"/>
</dbReference>
<evidence type="ECO:0000256" key="9">
    <source>
        <dbReference type="SAM" id="MobiDB-lite"/>
    </source>
</evidence>
<proteinExistence type="predicted"/>
<dbReference type="EMBL" id="GDRN01085201">
    <property type="protein sequence ID" value="JAI61376.1"/>
    <property type="molecule type" value="Transcribed_RNA"/>
</dbReference>
<feature type="region of interest" description="Disordered" evidence="9">
    <location>
        <begin position="275"/>
        <end position="349"/>
    </location>
</feature>
<feature type="compositionally biased region" description="Basic and acidic residues" evidence="9">
    <location>
        <begin position="275"/>
        <end position="310"/>
    </location>
</feature>
<evidence type="ECO:0000256" key="2">
    <source>
        <dbReference type="ARBA" id="ARBA00022553"/>
    </source>
</evidence>
<evidence type="ECO:0000256" key="6">
    <source>
        <dbReference type="ARBA" id="ARBA00022771"/>
    </source>
</evidence>
<evidence type="ECO:0000256" key="1">
    <source>
        <dbReference type="ARBA" id="ARBA00004603"/>
    </source>
</evidence>
<dbReference type="InterPro" id="IPR025258">
    <property type="entry name" value="RH_dom"/>
</dbReference>
<dbReference type="SUPFAM" id="SSF140741">
    <property type="entry name" value="RUN domain-like"/>
    <property type="match status" value="1"/>
</dbReference>
<keyword evidence="4" id="KW-0677">Repeat</keyword>
<dbReference type="InterPro" id="IPR037213">
    <property type="entry name" value="Run_dom_sf"/>
</dbReference>
<dbReference type="SMART" id="SM01175">
    <property type="entry name" value="DUF4206"/>
    <property type="match status" value="1"/>
</dbReference>
<evidence type="ECO:0000256" key="8">
    <source>
        <dbReference type="ARBA" id="ARBA00023006"/>
    </source>
</evidence>
<evidence type="ECO:0000256" key="3">
    <source>
        <dbReference type="ARBA" id="ARBA00022723"/>
    </source>
</evidence>
<dbReference type="SMART" id="SM00593">
    <property type="entry name" value="RUN"/>
    <property type="match status" value="1"/>
</dbReference>
<name>A0A0N7ZBD9_SCYOL</name>
<dbReference type="Pfam" id="PF13901">
    <property type="entry name" value="RH_dom"/>
    <property type="match status" value="1"/>
</dbReference>
<dbReference type="Pfam" id="PF02759">
    <property type="entry name" value="RUN"/>
    <property type="match status" value="1"/>
</dbReference>
<organism evidence="11">
    <name type="scientific">Scylla olivacea</name>
    <name type="common">Orange mud crab</name>
    <name type="synonym">Cancer olivacea</name>
    <dbReference type="NCBI Taxonomy" id="85551"/>
    <lineage>
        <taxon>Eukaryota</taxon>
        <taxon>Metazoa</taxon>
        <taxon>Ecdysozoa</taxon>
        <taxon>Arthropoda</taxon>
        <taxon>Crustacea</taxon>
        <taxon>Multicrustacea</taxon>
        <taxon>Malacostraca</taxon>
        <taxon>Eumalacostraca</taxon>
        <taxon>Eucarida</taxon>
        <taxon>Decapoda</taxon>
        <taxon>Pleocyemata</taxon>
        <taxon>Brachyura</taxon>
        <taxon>Eubrachyura</taxon>
        <taxon>Portunoidea</taxon>
        <taxon>Portunidae</taxon>
        <taxon>Portuninae</taxon>
        <taxon>Scylla</taxon>
    </lineage>
</organism>
<feature type="compositionally biased region" description="Polar residues" evidence="9">
    <location>
        <begin position="30"/>
        <end position="42"/>
    </location>
</feature>
<keyword evidence="3" id="KW-0479">Metal-binding</keyword>